<keyword evidence="2" id="KW-0378">Hydrolase</keyword>
<keyword evidence="2" id="KW-0326">Glycosidase</keyword>
<organism evidence="2 3">
    <name type="scientific">Sphingobacterium faecale</name>
    <dbReference type="NCBI Taxonomy" id="2803775"/>
    <lineage>
        <taxon>Bacteria</taxon>
        <taxon>Pseudomonadati</taxon>
        <taxon>Bacteroidota</taxon>
        <taxon>Sphingobacteriia</taxon>
        <taxon>Sphingobacteriales</taxon>
        <taxon>Sphingobacteriaceae</taxon>
        <taxon>Sphingobacterium</taxon>
    </lineage>
</organism>
<dbReference type="InterPro" id="IPR018711">
    <property type="entry name" value="NAGPA"/>
</dbReference>
<name>A0ABS1R0S3_9SPHI</name>
<feature type="domain" description="Phosphodiester glycosidase" evidence="1">
    <location>
        <begin position="131"/>
        <end position="312"/>
    </location>
</feature>
<dbReference type="PANTHER" id="PTHR40446">
    <property type="entry name" value="N-ACETYLGLUCOSAMINE-1-PHOSPHODIESTER ALPHA-N-ACETYLGLUCOSAMINIDASE"/>
    <property type="match status" value="1"/>
</dbReference>
<dbReference type="PROSITE" id="PS51257">
    <property type="entry name" value="PROKAR_LIPOPROTEIN"/>
    <property type="match status" value="1"/>
</dbReference>
<evidence type="ECO:0000259" key="1">
    <source>
        <dbReference type="Pfam" id="PF09992"/>
    </source>
</evidence>
<comment type="caution">
    <text evidence="2">The sequence shown here is derived from an EMBL/GenBank/DDBJ whole genome shotgun (WGS) entry which is preliminary data.</text>
</comment>
<keyword evidence="3" id="KW-1185">Reference proteome</keyword>
<protein>
    <submittedName>
        <fullName evidence="2">Phosphodiester glycosidase family protein</fullName>
    </submittedName>
</protein>
<proteinExistence type="predicted"/>
<dbReference type="EMBL" id="JAERTY010000003">
    <property type="protein sequence ID" value="MBL1408278.1"/>
    <property type="molecule type" value="Genomic_DNA"/>
</dbReference>
<evidence type="ECO:0000313" key="3">
    <source>
        <dbReference type="Proteomes" id="UP000625283"/>
    </source>
</evidence>
<gene>
    <name evidence="2" type="ORF">JKG61_05890</name>
</gene>
<sequence>MKMIYIQKALLATMFGLVLTVLSCSNKEEFIRVEDTYSLVPTSDVGKKIVEQTDLMVHIHQDSAYQITDGVTATEISYISKTGLAKKIFVIETDLANPKIGVEVSTPKNSAQFGMQPMTIQATFEDYEGHKVWAGINADFYNMTNGTPQGIVYKEGVAIKTTVTDQVNTFFAILKNGKAFVGNQTDYAQVRNEIQEAVGGRVTLVSDGILQAQTSDVLEPRTAIGVSQDGYKVYMLVVDGRRFHYSNGMSYEELGKCLKALGAYDAINLDGGGSSTYFKRSTADFSIDRFQLRNWPSDNGGAERAVANGLLLIAK</sequence>
<dbReference type="PANTHER" id="PTHR40446:SF2">
    <property type="entry name" value="N-ACETYLGLUCOSAMINE-1-PHOSPHODIESTER ALPHA-N-ACETYLGLUCOSAMINIDASE"/>
    <property type="match status" value="1"/>
</dbReference>
<reference evidence="2 3" key="1">
    <citation type="submission" date="2021-01" db="EMBL/GenBank/DDBJ databases">
        <title>C459-1 draft genome sequence.</title>
        <authorList>
            <person name="Zhang X.-F."/>
        </authorList>
    </citation>
    <scope>NUCLEOTIDE SEQUENCE [LARGE SCALE GENOMIC DNA]</scope>
    <source>
        <strain evidence="3">C459-1</strain>
    </source>
</reference>
<dbReference type="Proteomes" id="UP000625283">
    <property type="component" value="Unassembled WGS sequence"/>
</dbReference>
<dbReference type="Pfam" id="PF09992">
    <property type="entry name" value="NAGPA"/>
    <property type="match status" value="1"/>
</dbReference>
<evidence type="ECO:0000313" key="2">
    <source>
        <dbReference type="EMBL" id="MBL1408278.1"/>
    </source>
</evidence>
<dbReference type="GO" id="GO:0016798">
    <property type="term" value="F:hydrolase activity, acting on glycosyl bonds"/>
    <property type="evidence" value="ECO:0007669"/>
    <property type="project" value="UniProtKB-KW"/>
</dbReference>
<accession>A0ABS1R0S3</accession>
<dbReference type="RefSeq" id="WP_202102058.1">
    <property type="nucleotide sequence ID" value="NZ_JAERTY010000003.1"/>
</dbReference>